<keyword evidence="2" id="KW-1185">Reference proteome</keyword>
<dbReference type="RefSeq" id="WP_184169526.1">
    <property type="nucleotide sequence ID" value="NZ_JACHLN010000004.1"/>
</dbReference>
<gene>
    <name evidence="1" type="ORF">HNP52_003938</name>
</gene>
<organism evidence="1 2">
    <name type="scientific">Sphingomonas kyeonggiensis</name>
    <dbReference type="NCBI Taxonomy" id="1268553"/>
    <lineage>
        <taxon>Bacteria</taxon>
        <taxon>Pseudomonadati</taxon>
        <taxon>Pseudomonadota</taxon>
        <taxon>Alphaproteobacteria</taxon>
        <taxon>Sphingomonadales</taxon>
        <taxon>Sphingomonadaceae</taxon>
        <taxon>Sphingomonas</taxon>
    </lineage>
</organism>
<accession>A0A7W7NUC0</accession>
<comment type="caution">
    <text evidence="1">The sequence shown here is derived from an EMBL/GenBank/DDBJ whole genome shotgun (WGS) entry which is preliminary data.</text>
</comment>
<name>A0A7W7NUC0_9SPHN</name>
<dbReference type="Proteomes" id="UP000575241">
    <property type="component" value="Unassembled WGS sequence"/>
</dbReference>
<dbReference type="EMBL" id="JACHLN010000004">
    <property type="protein sequence ID" value="MBB4840841.1"/>
    <property type="molecule type" value="Genomic_DNA"/>
</dbReference>
<proteinExistence type="predicted"/>
<sequence>MTWWFGNHRDREASRRAITQKYYEEFAQACFTNLGMAASYEDRRRWAIACNTLYLMGSATVFEHVERLRAFAEKADIQGYERELAATIWAMRSELGIRSPTEEPPHRLALWAAPVPES</sequence>
<evidence type="ECO:0000313" key="2">
    <source>
        <dbReference type="Proteomes" id="UP000575241"/>
    </source>
</evidence>
<protein>
    <submittedName>
        <fullName evidence="1">Uncharacterized protein</fullName>
    </submittedName>
</protein>
<evidence type="ECO:0000313" key="1">
    <source>
        <dbReference type="EMBL" id="MBB4840841.1"/>
    </source>
</evidence>
<dbReference type="AlphaFoldDB" id="A0A7W7NUC0"/>
<reference evidence="1 2" key="1">
    <citation type="submission" date="2020-08" db="EMBL/GenBank/DDBJ databases">
        <title>Functional genomics of gut bacteria from endangered species of beetles.</title>
        <authorList>
            <person name="Carlos-Shanley C."/>
        </authorList>
    </citation>
    <scope>NUCLEOTIDE SEQUENCE [LARGE SCALE GENOMIC DNA]</scope>
    <source>
        <strain evidence="1 2">S00224</strain>
    </source>
</reference>